<proteinExistence type="predicted"/>
<reference evidence="2 3" key="1">
    <citation type="submission" date="2017-11" db="EMBL/GenBank/DDBJ databases">
        <title>De novo assembly and phasing of dikaryotic genomes from two isolates of Puccinia coronata f. sp. avenae, the causal agent of oat crown rust.</title>
        <authorList>
            <person name="Miller M.E."/>
            <person name="Zhang Y."/>
            <person name="Omidvar V."/>
            <person name="Sperschneider J."/>
            <person name="Schwessinger B."/>
            <person name="Raley C."/>
            <person name="Palmer J.M."/>
            <person name="Garnica D."/>
            <person name="Upadhyaya N."/>
            <person name="Rathjen J."/>
            <person name="Taylor J.M."/>
            <person name="Park R.F."/>
            <person name="Dodds P.N."/>
            <person name="Hirsch C.D."/>
            <person name="Kianian S.F."/>
            <person name="Figueroa M."/>
        </authorList>
    </citation>
    <scope>NUCLEOTIDE SEQUENCE [LARGE SCALE GENOMIC DNA]</scope>
    <source>
        <strain evidence="2">12SD80</strain>
    </source>
</reference>
<name>A0A2N5TX31_9BASI</name>
<dbReference type="EMBL" id="PGCI01000312">
    <property type="protein sequence ID" value="PLW30024.1"/>
    <property type="molecule type" value="Genomic_DNA"/>
</dbReference>
<feature type="chain" id="PRO_5014840380" evidence="1">
    <location>
        <begin position="27"/>
        <end position="389"/>
    </location>
</feature>
<dbReference type="Proteomes" id="UP000235392">
    <property type="component" value="Unassembled WGS sequence"/>
</dbReference>
<sequence>MQTFDSRKIWLFIIFFLVNHLGLSYCSQETDSIFVGRLLGRTSPDIYDTNRLPASTSSETSSDQYSSDPFWQNPPIQKLTNQFLDQFLKHDQDYYSLTKKTGRFTRFIKGKRILWHLGRMKDRSTYTLLERHGSWSLLFRLLALCGYLKQAHGPNVQAVMREIQSWTHNFSADYFEGLAKIEMIHDKTFQDILDGNDGTGVAYKQFQTRTNKLFWTVIFTAFDDYKQYLSHPIAPDNYPWLTATLEMHYKLDELQSLHPDMSYTSLNVRRCKPEGRWERSCLSVETLGETGVIRAGGGGGGGGGSLTSIAWLWRELPGNDCPASTMDSFSRSRLHPRFSIGSPLTEAHLLSTSVHDNRLTSPKDLNDFDSGANLKLNSMKYSQADSATF</sequence>
<organism evidence="2 3">
    <name type="scientific">Puccinia coronata f. sp. avenae</name>
    <dbReference type="NCBI Taxonomy" id="200324"/>
    <lineage>
        <taxon>Eukaryota</taxon>
        <taxon>Fungi</taxon>
        <taxon>Dikarya</taxon>
        <taxon>Basidiomycota</taxon>
        <taxon>Pucciniomycotina</taxon>
        <taxon>Pucciniomycetes</taxon>
        <taxon>Pucciniales</taxon>
        <taxon>Pucciniaceae</taxon>
        <taxon>Puccinia</taxon>
    </lineage>
</organism>
<dbReference type="AlphaFoldDB" id="A0A2N5TX31"/>
<comment type="caution">
    <text evidence="2">The sequence shown here is derived from an EMBL/GenBank/DDBJ whole genome shotgun (WGS) entry which is preliminary data.</text>
</comment>
<evidence type="ECO:0000313" key="2">
    <source>
        <dbReference type="EMBL" id="PLW30024.1"/>
    </source>
</evidence>
<evidence type="ECO:0000256" key="1">
    <source>
        <dbReference type="SAM" id="SignalP"/>
    </source>
</evidence>
<accession>A0A2N5TX31</accession>
<protein>
    <submittedName>
        <fullName evidence="2">Uncharacterized protein</fullName>
    </submittedName>
</protein>
<feature type="signal peptide" evidence="1">
    <location>
        <begin position="1"/>
        <end position="26"/>
    </location>
</feature>
<keyword evidence="1" id="KW-0732">Signal</keyword>
<evidence type="ECO:0000313" key="3">
    <source>
        <dbReference type="Proteomes" id="UP000235392"/>
    </source>
</evidence>
<gene>
    <name evidence="2" type="ORF">PCASD_15778</name>
</gene>